<dbReference type="SUPFAM" id="SSF50249">
    <property type="entry name" value="Nucleic acid-binding proteins"/>
    <property type="match status" value="1"/>
</dbReference>
<dbReference type="InterPro" id="IPR008991">
    <property type="entry name" value="Translation_prot_SH3-like_sf"/>
</dbReference>
<dbReference type="FunFam" id="2.40.50.140:FF:000004">
    <property type="entry name" value="Elongation factor P"/>
    <property type="match status" value="1"/>
</dbReference>
<sequence>MLSFNELEKGVDIIIDNQPYRILEASHLFKGRGHSVLQARLRNLISCNIISKTIHPSENFEEAEIKKIEAKFLYSYSVREKFSNGASRRKFIFCKKDNPRDRFELLQEQIDRAVYFLKPGQEVQGLMFQDKIINIILPIKVKLKVIEVSPGIKGDRAQGGTKVIILETGAKINAPLFIKEGDIVEINTENGEYVRRIESTPLKEDS</sequence>
<dbReference type="AlphaFoldDB" id="A0A2H0N090"/>
<dbReference type="PIRSF" id="PIRSF005901">
    <property type="entry name" value="EF-P"/>
    <property type="match status" value="1"/>
</dbReference>
<gene>
    <name evidence="3" type="ORF">COV62_01935</name>
</gene>
<evidence type="ECO:0000313" key="3">
    <source>
        <dbReference type="EMBL" id="PIR02291.1"/>
    </source>
</evidence>
<dbReference type="InterPro" id="IPR020599">
    <property type="entry name" value="Transl_elong_fac_P/YeiP"/>
</dbReference>
<dbReference type="CDD" id="cd05794">
    <property type="entry name" value="S1_EF-P_repeat_2"/>
    <property type="match status" value="1"/>
</dbReference>
<dbReference type="InterPro" id="IPR012340">
    <property type="entry name" value="NA-bd_OB-fold"/>
</dbReference>
<dbReference type="InterPro" id="IPR014722">
    <property type="entry name" value="Rib_uL2_dom2"/>
</dbReference>
<reference evidence="3 4" key="1">
    <citation type="submission" date="2017-09" db="EMBL/GenBank/DDBJ databases">
        <title>Depth-based differentiation of microbial function through sediment-hosted aquifers and enrichment of novel symbionts in the deep terrestrial subsurface.</title>
        <authorList>
            <person name="Probst A.J."/>
            <person name="Ladd B."/>
            <person name="Jarett J.K."/>
            <person name="Geller-Mcgrath D.E."/>
            <person name="Sieber C.M."/>
            <person name="Emerson J.B."/>
            <person name="Anantharaman K."/>
            <person name="Thomas B.C."/>
            <person name="Malmstrom R."/>
            <person name="Stieglmeier M."/>
            <person name="Klingl A."/>
            <person name="Woyke T."/>
            <person name="Ryan C.M."/>
            <person name="Banfield J.F."/>
        </authorList>
    </citation>
    <scope>NUCLEOTIDE SEQUENCE [LARGE SCALE GENOMIC DNA]</scope>
    <source>
        <strain evidence="3">CG11_big_fil_rev_8_21_14_0_20_35_11</strain>
    </source>
</reference>
<dbReference type="SMART" id="SM00841">
    <property type="entry name" value="Elong-fact-P_C"/>
    <property type="match status" value="1"/>
</dbReference>
<dbReference type="InterPro" id="IPR015365">
    <property type="entry name" value="Elong-fact-P_C"/>
</dbReference>
<protein>
    <recommendedName>
        <fullName evidence="2">Elongation factor P C-terminal domain-containing protein</fullName>
    </recommendedName>
</protein>
<comment type="similarity">
    <text evidence="1">Belongs to the elongation factor P family.</text>
</comment>
<organism evidence="3 4">
    <name type="scientific">Candidatus Nealsonbacteria bacterium CG11_big_fil_rev_8_21_14_0_20_35_11</name>
    <dbReference type="NCBI Taxonomy" id="1974713"/>
    <lineage>
        <taxon>Bacteria</taxon>
        <taxon>Candidatus Nealsoniibacteriota</taxon>
    </lineage>
</organism>
<dbReference type="InterPro" id="IPR013185">
    <property type="entry name" value="Transl_elong_KOW-like"/>
</dbReference>
<dbReference type="Gene3D" id="2.30.30.30">
    <property type="match status" value="1"/>
</dbReference>
<dbReference type="Gene3D" id="2.40.50.140">
    <property type="entry name" value="Nucleic acid-binding proteins"/>
    <property type="match status" value="2"/>
</dbReference>
<dbReference type="PANTHER" id="PTHR30053:SF12">
    <property type="entry name" value="ELONGATION FACTOR P (EF-P) FAMILY PROTEIN"/>
    <property type="match status" value="1"/>
</dbReference>
<dbReference type="GO" id="GO:0005829">
    <property type="term" value="C:cytosol"/>
    <property type="evidence" value="ECO:0007669"/>
    <property type="project" value="UniProtKB-ARBA"/>
</dbReference>
<dbReference type="EMBL" id="PCWK01000044">
    <property type="protein sequence ID" value="PIR02291.1"/>
    <property type="molecule type" value="Genomic_DNA"/>
</dbReference>
<dbReference type="PANTHER" id="PTHR30053">
    <property type="entry name" value="ELONGATION FACTOR P"/>
    <property type="match status" value="1"/>
</dbReference>
<feature type="domain" description="Elongation factor P C-terminal" evidence="2">
    <location>
        <begin position="141"/>
        <end position="196"/>
    </location>
</feature>
<evidence type="ECO:0000259" key="2">
    <source>
        <dbReference type="SMART" id="SM00841"/>
    </source>
</evidence>
<evidence type="ECO:0000256" key="1">
    <source>
        <dbReference type="ARBA" id="ARBA00009479"/>
    </source>
</evidence>
<dbReference type="Pfam" id="PF09285">
    <property type="entry name" value="Elong-fact-P_C"/>
    <property type="match status" value="1"/>
</dbReference>
<proteinExistence type="inferred from homology"/>
<name>A0A2H0N090_9BACT</name>
<evidence type="ECO:0000313" key="4">
    <source>
        <dbReference type="Proteomes" id="UP000231139"/>
    </source>
</evidence>
<accession>A0A2H0N090</accession>
<dbReference type="GO" id="GO:0043043">
    <property type="term" value="P:peptide biosynthetic process"/>
    <property type="evidence" value="ECO:0007669"/>
    <property type="project" value="InterPro"/>
</dbReference>
<dbReference type="Pfam" id="PF08207">
    <property type="entry name" value="EFP_N"/>
    <property type="match status" value="1"/>
</dbReference>
<dbReference type="SUPFAM" id="SSF50104">
    <property type="entry name" value="Translation proteins SH3-like domain"/>
    <property type="match status" value="1"/>
</dbReference>
<dbReference type="GO" id="GO:0003746">
    <property type="term" value="F:translation elongation factor activity"/>
    <property type="evidence" value="ECO:0007669"/>
    <property type="project" value="TreeGrafter"/>
</dbReference>
<comment type="caution">
    <text evidence="3">The sequence shown here is derived from an EMBL/GenBank/DDBJ whole genome shotgun (WGS) entry which is preliminary data.</text>
</comment>
<dbReference type="Proteomes" id="UP000231139">
    <property type="component" value="Unassembled WGS sequence"/>
</dbReference>